<gene>
    <name evidence="2" type="ORF">CINCED_3A021892</name>
</gene>
<feature type="chain" id="PRO_5022991397" evidence="1">
    <location>
        <begin position="26"/>
        <end position="240"/>
    </location>
</feature>
<evidence type="ECO:0000313" key="2">
    <source>
        <dbReference type="EMBL" id="VVC36448.1"/>
    </source>
</evidence>
<keyword evidence="3" id="KW-1185">Reference proteome</keyword>
<accession>A0A5E4N1G9</accession>
<reference evidence="2 3" key="1">
    <citation type="submission" date="2019-08" db="EMBL/GenBank/DDBJ databases">
        <authorList>
            <person name="Alioto T."/>
            <person name="Alioto T."/>
            <person name="Gomez Garrido J."/>
        </authorList>
    </citation>
    <scope>NUCLEOTIDE SEQUENCE [LARGE SCALE GENOMIC DNA]</scope>
</reference>
<sequence length="240" mass="27903">MYHPNSNNRIMYRLLWLHFAFYCLAQVTRISSANVNSSEFDKCEKIIPQEKITMTKVNGRWYVIEIFHHKLINNQNCSPYPREIPLELICCPYIELSVNKHNLSDLKLLWVDEKGEIEYRFKINDMNSPGTWISSGAQNGSMVDKCYKQFAGTVFVRKAVNDHMWLQFCSPNTYLYSVVMAREQLLDQKVVTSIVKIMDFQKLPITLRTQTCGSSSSTTRATVWLTVAVTVLCFRLYKTD</sequence>
<dbReference type="OrthoDB" id="6615450at2759"/>
<evidence type="ECO:0000313" key="3">
    <source>
        <dbReference type="Proteomes" id="UP000325440"/>
    </source>
</evidence>
<keyword evidence="1" id="KW-0732">Signal</keyword>
<protein>
    <submittedName>
        <fullName evidence="2">Calycin</fullName>
    </submittedName>
</protein>
<dbReference type="SUPFAM" id="SSF50814">
    <property type="entry name" value="Lipocalins"/>
    <property type="match status" value="1"/>
</dbReference>
<dbReference type="EMBL" id="CABPRJ010001433">
    <property type="protein sequence ID" value="VVC36448.1"/>
    <property type="molecule type" value="Genomic_DNA"/>
</dbReference>
<dbReference type="InterPro" id="IPR012674">
    <property type="entry name" value="Calycin"/>
</dbReference>
<name>A0A5E4N1G9_9HEMI</name>
<dbReference type="AlphaFoldDB" id="A0A5E4N1G9"/>
<evidence type="ECO:0000256" key="1">
    <source>
        <dbReference type="SAM" id="SignalP"/>
    </source>
</evidence>
<dbReference type="Gene3D" id="2.40.128.20">
    <property type="match status" value="1"/>
</dbReference>
<organism evidence="2 3">
    <name type="scientific">Cinara cedri</name>
    <dbReference type="NCBI Taxonomy" id="506608"/>
    <lineage>
        <taxon>Eukaryota</taxon>
        <taxon>Metazoa</taxon>
        <taxon>Ecdysozoa</taxon>
        <taxon>Arthropoda</taxon>
        <taxon>Hexapoda</taxon>
        <taxon>Insecta</taxon>
        <taxon>Pterygota</taxon>
        <taxon>Neoptera</taxon>
        <taxon>Paraneoptera</taxon>
        <taxon>Hemiptera</taxon>
        <taxon>Sternorrhyncha</taxon>
        <taxon>Aphidomorpha</taxon>
        <taxon>Aphidoidea</taxon>
        <taxon>Aphididae</taxon>
        <taxon>Lachninae</taxon>
        <taxon>Cinara</taxon>
    </lineage>
</organism>
<feature type="signal peptide" evidence="1">
    <location>
        <begin position="1"/>
        <end position="25"/>
    </location>
</feature>
<proteinExistence type="predicted"/>
<dbReference type="Proteomes" id="UP000325440">
    <property type="component" value="Unassembled WGS sequence"/>
</dbReference>